<dbReference type="InterPro" id="IPR036259">
    <property type="entry name" value="MFS_trans_sf"/>
</dbReference>
<protein>
    <submittedName>
        <fullName evidence="8">MFS transporter</fullName>
    </submittedName>
</protein>
<feature type="domain" description="Major facilitator superfamily (MFS) profile" evidence="7">
    <location>
        <begin position="27"/>
        <end position="359"/>
    </location>
</feature>
<evidence type="ECO:0000256" key="1">
    <source>
        <dbReference type="ARBA" id="ARBA00004141"/>
    </source>
</evidence>
<evidence type="ECO:0000313" key="8">
    <source>
        <dbReference type="EMBL" id="HBQ49671.1"/>
    </source>
</evidence>
<dbReference type="PROSITE" id="PS50850">
    <property type="entry name" value="MFS"/>
    <property type="match status" value="1"/>
</dbReference>
<feature type="non-terminal residue" evidence="8">
    <location>
        <position position="359"/>
    </location>
</feature>
<feature type="transmembrane region" description="Helical" evidence="6">
    <location>
        <begin position="23"/>
        <end position="40"/>
    </location>
</feature>
<dbReference type="SUPFAM" id="SSF103473">
    <property type="entry name" value="MFS general substrate transporter"/>
    <property type="match status" value="1"/>
</dbReference>
<keyword evidence="5 6" id="KW-0472">Membrane</keyword>
<dbReference type="GO" id="GO:0016020">
    <property type="term" value="C:membrane"/>
    <property type="evidence" value="ECO:0007669"/>
    <property type="project" value="UniProtKB-SubCell"/>
</dbReference>
<name>A0A356W7K6_9PROT</name>
<dbReference type="CDD" id="cd17328">
    <property type="entry name" value="MFS_spinster_like"/>
    <property type="match status" value="1"/>
</dbReference>
<dbReference type="Pfam" id="PF07690">
    <property type="entry name" value="MFS_1"/>
    <property type="match status" value="1"/>
</dbReference>
<dbReference type="EMBL" id="DOGS01000248">
    <property type="protein sequence ID" value="HBQ49671.1"/>
    <property type="molecule type" value="Genomic_DNA"/>
</dbReference>
<dbReference type="Gene3D" id="1.20.1250.20">
    <property type="entry name" value="MFS general substrate transporter like domains"/>
    <property type="match status" value="2"/>
</dbReference>
<sequence>MTDTTAGQTATDGHITGFGSKGYRTYVLLMLMVVYTLNFIDRNLIGVLAEPIITTFSLSDTQFGLLASWPFAIFYAVMGLPIAMAADRLNRVNIIVICIVLWSVMTALCGIAAGFLTLMLFRIGVAIGEAGCTPPANSIIGDYYPAKSRATALGIYSMGVTLGGVLAYLFGGPLAELSGPTFGTWLDSIGIGGLFSGIDWTTVEGWRIAFVVIGLPGVVIGAILTFTVKEPPRGYSDPPNAQTIARASTKETLQELASKPSFWWMAMGAALVAFVGYGLFTFQIPFLIREHGLGVREASINYGAPLSAVAAIGTFLGGYLTDKFSPRLNTAVAIIPAIGLVLAVPLYIFAFYSSSLTIV</sequence>
<evidence type="ECO:0000256" key="2">
    <source>
        <dbReference type="ARBA" id="ARBA00022448"/>
    </source>
</evidence>
<accession>A0A356W7K6</accession>
<evidence type="ECO:0000256" key="5">
    <source>
        <dbReference type="ARBA" id="ARBA00023136"/>
    </source>
</evidence>
<keyword evidence="2" id="KW-0813">Transport</keyword>
<evidence type="ECO:0000313" key="9">
    <source>
        <dbReference type="Proteomes" id="UP000263957"/>
    </source>
</evidence>
<keyword evidence="3 6" id="KW-0812">Transmembrane</keyword>
<dbReference type="PANTHER" id="PTHR23505">
    <property type="entry name" value="SPINSTER"/>
    <property type="match status" value="1"/>
</dbReference>
<proteinExistence type="predicted"/>
<feature type="transmembrane region" description="Helical" evidence="6">
    <location>
        <begin position="262"/>
        <end position="288"/>
    </location>
</feature>
<dbReference type="GO" id="GO:0022857">
    <property type="term" value="F:transmembrane transporter activity"/>
    <property type="evidence" value="ECO:0007669"/>
    <property type="project" value="InterPro"/>
</dbReference>
<evidence type="ECO:0000259" key="7">
    <source>
        <dbReference type="PROSITE" id="PS50850"/>
    </source>
</evidence>
<comment type="caution">
    <text evidence="8">The sequence shown here is derived from an EMBL/GenBank/DDBJ whole genome shotgun (WGS) entry which is preliminary data.</text>
</comment>
<feature type="transmembrane region" description="Helical" evidence="6">
    <location>
        <begin position="332"/>
        <end position="352"/>
    </location>
</feature>
<feature type="transmembrane region" description="Helical" evidence="6">
    <location>
        <begin position="61"/>
        <end position="82"/>
    </location>
</feature>
<comment type="subcellular location">
    <subcellularLocation>
        <location evidence="1">Membrane</location>
        <topology evidence="1">Multi-pass membrane protein</topology>
    </subcellularLocation>
</comment>
<dbReference type="InterPro" id="IPR044770">
    <property type="entry name" value="MFS_spinster-like"/>
</dbReference>
<organism evidence="8 9">
    <name type="scientific">Hyphomonas atlantica</name>
    <dbReference type="NCBI Taxonomy" id="1280948"/>
    <lineage>
        <taxon>Bacteria</taxon>
        <taxon>Pseudomonadati</taxon>
        <taxon>Pseudomonadota</taxon>
        <taxon>Alphaproteobacteria</taxon>
        <taxon>Hyphomonadales</taxon>
        <taxon>Hyphomonadaceae</taxon>
        <taxon>Hyphomonas</taxon>
    </lineage>
</organism>
<dbReference type="AlphaFoldDB" id="A0A356W7K6"/>
<keyword evidence="4 6" id="KW-1133">Transmembrane helix</keyword>
<feature type="transmembrane region" description="Helical" evidence="6">
    <location>
        <begin position="300"/>
        <end position="320"/>
    </location>
</feature>
<dbReference type="InterPro" id="IPR020846">
    <property type="entry name" value="MFS_dom"/>
</dbReference>
<feature type="transmembrane region" description="Helical" evidence="6">
    <location>
        <begin position="94"/>
        <end position="121"/>
    </location>
</feature>
<feature type="transmembrane region" description="Helical" evidence="6">
    <location>
        <begin position="208"/>
        <end position="228"/>
    </location>
</feature>
<gene>
    <name evidence="8" type="ORF">DD728_12485</name>
</gene>
<feature type="transmembrane region" description="Helical" evidence="6">
    <location>
        <begin position="150"/>
        <end position="170"/>
    </location>
</feature>
<evidence type="ECO:0000256" key="6">
    <source>
        <dbReference type="SAM" id="Phobius"/>
    </source>
</evidence>
<feature type="transmembrane region" description="Helical" evidence="6">
    <location>
        <begin position="182"/>
        <end position="201"/>
    </location>
</feature>
<reference evidence="8 9" key="1">
    <citation type="journal article" date="2018" name="Nat. Biotechnol.">
        <title>A standardized bacterial taxonomy based on genome phylogeny substantially revises the tree of life.</title>
        <authorList>
            <person name="Parks D.H."/>
            <person name="Chuvochina M."/>
            <person name="Waite D.W."/>
            <person name="Rinke C."/>
            <person name="Skarshewski A."/>
            <person name="Chaumeil P.A."/>
            <person name="Hugenholtz P."/>
        </authorList>
    </citation>
    <scope>NUCLEOTIDE SEQUENCE [LARGE SCALE GENOMIC DNA]</scope>
    <source>
        <strain evidence="8">UBA10378</strain>
    </source>
</reference>
<dbReference type="PANTHER" id="PTHR23505:SF79">
    <property type="entry name" value="PROTEIN SPINSTER"/>
    <property type="match status" value="1"/>
</dbReference>
<dbReference type="Proteomes" id="UP000263957">
    <property type="component" value="Unassembled WGS sequence"/>
</dbReference>
<evidence type="ECO:0000256" key="3">
    <source>
        <dbReference type="ARBA" id="ARBA00022692"/>
    </source>
</evidence>
<dbReference type="InterPro" id="IPR011701">
    <property type="entry name" value="MFS"/>
</dbReference>
<evidence type="ECO:0000256" key="4">
    <source>
        <dbReference type="ARBA" id="ARBA00022989"/>
    </source>
</evidence>